<organism evidence="1">
    <name type="scientific">marine metagenome</name>
    <dbReference type="NCBI Taxonomy" id="408172"/>
    <lineage>
        <taxon>unclassified sequences</taxon>
        <taxon>metagenomes</taxon>
        <taxon>ecological metagenomes</taxon>
    </lineage>
</organism>
<accession>A0A381SPG8</accession>
<dbReference type="AlphaFoldDB" id="A0A381SPG8"/>
<sequence length="51" mass="6080">MTVGRNLNDISAVAYTRFFASLVMTQLQDFLLRHHSYKDSYEKHWFLIMIA</sequence>
<gene>
    <name evidence="1" type="ORF">METZ01_LOCUS58213</name>
</gene>
<evidence type="ECO:0000313" key="1">
    <source>
        <dbReference type="EMBL" id="SVA05359.1"/>
    </source>
</evidence>
<dbReference type="EMBL" id="UINC01003330">
    <property type="protein sequence ID" value="SVA05359.1"/>
    <property type="molecule type" value="Genomic_DNA"/>
</dbReference>
<proteinExistence type="predicted"/>
<protein>
    <submittedName>
        <fullName evidence="1">Uncharacterized protein</fullName>
    </submittedName>
</protein>
<name>A0A381SPG8_9ZZZZ</name>
<reference evidence="1" key="1">
    <citation type="submission" date="2018-05" db="EMBL/GenBank/DDBJ databases">
        <authorList>
            <person name="Lanie J.A."/>
            <person name="Ng W.-L."/>
            <person name="Kazmierczak K.M."/>
            <person name="Andrzejewski T.M."/>
            <person name="Davidsen T.M."/>
            <person name="Wayne K.J."/>
            <person name="Tettelin H."/>
            <person name="Glass J.I."/>
            <person name="Rusch D."/>
            <person name="Podicherti R."/>
            <person name="Tsui H.-C.T."/>
            <person name="Winkler M.E."/>
        </authorList>
    </citation>
    <scope>NUCLEOTIDE SEQUENCE</scope>
</reference>